<keyword evidence="9" id="KW-0121">Carboxypeptidase</keyword>
<dbReference type="InterPro" id="IPR050396">
    <property type="entry name" value="Glycosyltr_51/Transpeptidase"/>
</dbReference>
<evidence type="ECO:0000256" key="1">
    <source>
        <dbReference type="ARBA" id="ARBA00004249"/>
    </source>
</evidence>
<dbReference type="PANTHER" id="PTHR32282:SF27">
    <property type="entry name" value="PENICILLIN-BINDING PROTEIN 1A"/>
    <property type="match status" value="1"/>
</dbReference>
<keyword evidence="16" id="KW-0735">Signal-anchor</keyword>
<keyword evidence="31" id="KW-1185">Reference proteome</keyword>
<evidence type="ECO:0000256" key="24">
    <source>
        <dbReference type="ARBA" id="ARBA00044770"/>
    </source>
</evidence>
<evidence type="ECO:0000256" key="16">
    <source>
        <dbReference type="ARBA" id="ARBA00022968"/>
    </source>
</evidence>
<evidence type="ECO:0000256" key="13">
    <source>
        <dbReference type="ARBA" id="ARBA00022692"/>
    </source>
</evidence>
<evidence type="ECO:0000259" key="29">
    <source>
        <dbReference type="Pfam" id="PF17092"/>
    </source>
</evidence>
<dbReference type="InterPro" id="IPR036950">
    <property type="entry name" value="PBP_transglycosylase"/>
</dbReference>
<keyword evidence="8" id="KW-0997">Cell inner membrane</keyword>
<comment type="catalytic activity">
    <reaction evidence="23">
        <text>Preferential cleavage: (Ac)2-L-Lys-D-Ala-|-D-Ala. Also transpeptidation of peptidyl-alanyl moieties that are N-acyl substituents of D-alanine.</text>
        <dbReference type="EC" id="3.4.16.4"/>
    </reaction>
</comment>
<keyword evidence="11" id="KW-0328">Glycosyltransferase</keyword>
<dbReference type="FunCoup" id="D4H5K1">
    <property type="interactions" value="313"/>
</dbReference>
<dbReference type="GO" id="GO:0009252">
    <property type="term" value="P:peptidoglycan biosynthetic process"/>
    <property type="evidence" value="ECO:0007669"/>
    <property type="project" value="UniProtKB-KW"/>
</dbReference>
<dbReference type="InterPro" id="IPR001264">
    <property type="entry name" value="Glyco_trans_51"/>
</dbReference>
<evidence type="ECO:0000256" key="22">
    <source>
        <dbReference type="ARBA" id="ARBA00023316"/>
    </source>
</evidence>
<keyword evidence="13 26" id="KW-0812">Transmembrane</keyword>
<dbReference type="InParanoid" id="D4H5K1"/>
<evidence type="ECO:0000256" key="17">
    <source>
        <dbReference type="ARBA" id="ARBA00022984"/>
    </source>
</evidence>
<comment type="pathway">
    <text evidence="2">Cell wall biogenesis; peptidoglycan biosynthesis.</text>
</comment>
<keyword evidence="20" id="KW-0046">Antibiotic resistance</keyword>
<keyword evidence="7" id="KW-1003">Cell membrane</keyword>
<dbReference type="InterPro" id="IPR031376">
    <property type="entry name" value="PCB_OB"/>
</dbReference>
<dbReference type="EMBL" id="CP001968">
    <property type="protein sequence ID" value="ADD67621.1"/>
    <property type="molecule type" value="Genomic_DNA"/>
</dbReference>
<keyword evidence="22" id="KW-0961">Cell wall biogenesis/degradation</keyword>
<dbReference type="Pfam" id="PF00912">
    <property type="entry name" value="Transgly"/>
    <property type="match status" value="1"/>
</dbReference>
<evidence type="ECO:0000256" key="5">
    <source>
        <dbReference type="ARBA" id="ARBA00012448"/>
    </source>
</evidence>
<dbReference type="PaxDb" id="522772-Dacet_0841"/>
<evidence type="ECO:0000256" key="6">
    <source>
        <dbReference type="ARBA" id="ARBA00018638"/>
    </source>
</evidence>
<dbReference type="HOGENOM" id="CLU_006354_2_4_0"/>
<evidence type="ECO:0000256" key="14">
    <source>
        <dbReference type="ARBA" id="ARBA00022801"/>
    </source>
</evidence>
<gene>
    <name evidence="30" type="ordered locus">Dacet_0841</name>
</gene>
<evidence type="ECO:0000256" key="18">
    <source>
        <dbReference type="ARBA" id="ARBA00022989"/>
    </source>
</evidence>
<evidence type="ECO:0000256" key="7">
    <source>
        <dbReference type="ARBA" id="ARBA00022475"/>
    </source>
</evidence>
<dbReference type="GO" id="GO:0071555">
    <property type="term" value="P:cell wall organization"/>
    <property type="evidence" value="ECO:0007669"/>
    <property type="project" value="UniProtKB-KW"/>
</dbReference>
<dbReference type="GO" id="GO:0009002">
    <property type="term" value="F:serine-type D-Ala-D-Ala carboxypeptidase activity"/>
    <property type="evidence" value="ECO:0007669"/>
    <property type="project" value="UniProtKB-EC"/>
</dbReference>
<evidence type="ECO:0000256" key="10">
    <source>
        <dbReference type="ARBA" id="ARBA00022670"/>
    </source>
</evidence>
<dbReference type="Pfam" id="PF17092">
    <property type="entry name" value="PCB_OB"/>
    <property type="match status" value="1"/>
</dbReference>
<dbReference type="SUPFAM" id="SSF56601">
    <property type="entry name" value="beta-lactamase/transpeptidase-like"/>
    <property type="match status" value="1"/>
</dbReference>
<sequence precursor="true">MIKKVLKYFIIFCVIMTIAISGGVFGYIYKLSRELPSIKDLKDYEYKRPTIIYDRNGKTIAELGSERRYPLPIEDIPEMLQNAVVAVEDARFYEHGGVDLMGILRAFITNVKAGRVVEGGSTLTQQLVKIIYLTPEKKLKRKVKEAILAYRIDKALSKKKILEMYLNQVYFGRGAYGVEAAAVNYYGKHVGELTLAEEAMIAGVPKAPGIYAPHLNPDKAQKRRNHVLFRMYETGFITEDEYKTTSLEEDIIIDKIPPKNMAAGYFVDYVIRHLKEHEGVEDVDTAGLLVYTTLDLDMQKKAEDSIKANLIEMSEALGFRGEIATYNPEVDHLEEVLEMQKNYLKELNFERALVTKVEEDDVWLTTLNGEGRLYIKENRWARPYKSSYYRNTDFRRILNKNDIVYVTLLDEENKHYRLTQEPDLESALLSANPATGEIYAMVGGFDYRKSMFNRSFQAKRQVGSLFKPIVYAAALENGMNIMSQVLDAPVIKELDGEGEFWKPANYSGKFFGHTTLKEALTKSRNLVTIKVAEKVGIDKIIEQAHKFGIEEQINRDLSVSIGSGAVSLMEMVYAFSTFPNLGVRHDPFFITKIENARGEIIKEYKPSDPIPVLKEGTAHIMVDMMRNVVVNGTAKRAKVIPKLIAGKTGTTNDNKDTWFVGYMPDLVSGVWVGFDDFKPIGRWRTGSNTALPAWVKFTQSIQDNFGKMLFPVSRDVAYFRVDAETHEITNSFSGDYTFEPFEKPMTMTE</sequence>
<evidence type="ECO:0000256" key="2">
    <source>
        <dbReference type="ARBA" id="ARBA00004752"/>
    </source>
</evidence>
<feature type="transmembrane region" description="Helical" evidence="26">
    <location>
        <begin position="9"/>
        <end position="29"/>
    </location>
</feature>
<evidence type="ECO:0000256" key="3">
    <source>
        <dbReference type="ARBA" id="ARBA00007090"/>
    </source>
</evidence>
<keyword evidence="15" id="KW-0133">Cell shape</keyword>
<dbReference type="AlphaFoldDB" id="D4H5K1"/>
<comment type="similarity">
    <text evidence="4">In the N-terminal section; belongs to the glycosyltransferase 51 family.</text>
</comment>
<comment type="similarity">
    <text evidence="3">In the C-terminal section; belongs to the transpeptidase family.</text>
</comment>
<dbReference type="FunFam" id="1.10.3810.10:FF:000001">
    <property type="entry name" value="Penicillin-binding protein 1A"/>
    <property type="match status" value="1"/>
</dbReference>
<dbReference type="eggNOG" id="COG5009">
    <property type="taxonomic scope" value="Bacteria"/>
</dbReference>
<evidence type="ECO:0000256" key="4">
    <source>
        <dbReference type="ARBA" id="ARBA00007739"/>
    </source>
</evidence>
<comment type="subcellular location">
    <subcellularLocation>
        <location evidence="1">Cell inner membrane</location>
        <topology evidence="1">Single-pass type II membrane protein</topology>
    </subcellularLocation>
</comment>
<dbReference type="GO" id="GO:0008360">
    <property type="term" value="P:regulation of cell shape"/>
    <property type="evidence" value="ECO:0007669"/>
    <property type="project" value="UniProtKB-KW"/>
</dbReference>
<evidence type="ECO:0000256" key="9">
    <source>
        <dbReference type="ARBA" id="ARBA00022645"/>
    </source>
</evidence>
<dbReference type="InterPro" id="IPR012338">
    <property type="entry name" value="Beta-lactam/transpept-like"/>
</dbReference>
<dbReference type="SUPFAM" id="SSF53955">
    <property type="entry name" value="Lysozyme-like"/>
    <property type="match status" value="1"/>
</dbReference>
<evidence type="ECO:0000256" key="8">
    <source>
        <dbReference type="ARBA" id="ARBA00022519"/>
    </source>
</evidence>
<dbReference type="Gene3D" id="1.10.3810.10">
    <property type="entry name" value="Biosynthetic peptidoglycan transglycosylase-like"/>
    <property type="match status" value="1"/>
</dbReference>
<dbReference type="RefSeq" id="WP_013010152.1">
    <property type="nucleotide sequence ID" value="NC_013943.1"/>
</dbReference>
<dbReference type="STRING" id="522772.Dacet_0841"/>
<keyword evidence="21" id="KW-0511">Multifunctional enzyme</keyword>
<comment type="catalytic activity">
    <reaction evidence="25">
        <text>[GlcNAc-(1-&gt;4)-Mur2Ac(oyl-L-Ala-gamma-D-Glu-L-Lys-D-Ala-D-Ala)](n)-di-trans,octa-cis-undecaprenyl diphosphate + beta-D-GlcNAc-(1-&gt;4)-Mur2Ac(oyl-L-Ala-gamma-D-Glu-L-Lys-D-Ala-D-Ala)-di-trans,octa-cis-undecaprenyl diphosphate = [GlcNAc-(1-&gt;4)-Mur2Ac(oyl-L-Ala-gamma-D-Glu-L-Lys-D-Ala-D-Ala)](n+1)-di-trans,octa-cis-undecaprenyl diphosphate + di-trans,octa-cis-undecaprenyl diphosphate + H(+)</text>
        <dbReference type="Rhea" id="RHEA:23708"/>
        <dbReference type="Rhea" id="RHEA-COMP:9602"/>
        <dbReference type="Rhea" id="RHEA-COMP:9603"/>
        <dbReference type="ChEBI" id="CHEBI:15378"/>
        <dbReference type="ChEBI" id="CHEBI:58405"/>
        <dbReference type="ChEBI" id="CHEBI:60033"/>
        <dbReference type="ChEBI" id="CHEBI:78435"/>
        <dbReference type="EC" id="2.4.99.28"/>
    </reaction>
</comment>
<evidence type="ECO:0000313" key="30">
    <source>
        <dbReference type="EMBL" id="ADD67621.1"/>
    </source>
</evidence>
<dbReference type="GO" id="GO:0046677">
    <property type="term" value="P:response to antibiotic"/>
    <property type="evidence" value="ECO:0007669"/>
    <property type="project" value="UniProtKB-KW"/>
</dbReference>
<name>D4H5K1_DENA2</name>
<keyword evidence="12" id="KW-0808">Transferase</keyword>
<evidence type="ECO:0000256" key="15">
    <source>
        <dbReference type="ARBA" id="ARBA00022960"/>
    </source>
</evidence>
<keyword evidence="10" id="KW-0645">Protease</keyword>
<dbReference type="GO" id="GO:0008658">
    <property type="term" value="F:penicillin binding"/>
    <property type="evidence" value="ECO:0007669"/>
    <property type="project" value="InterPro"/>
</dbReference>
<protein>
    <recommendedName>
        <fullName evidence="6">Penicillin-binding protein 1A</fullName>
        <ecNumber evidence="24">2.4.99.28</ecNumber>
        <ecNumber evidence="5">3.4.16.4</ecNumber>
    </recommendedName>
</protein>
<dbReference type="Proteomes" id="UP000002012">
    <property type="component" value="Chromosome"/>
</dbReference>
<evidence type="ECO:0000313" key="31">
    <source>
        <dbReference type="Proteomes" id="UP000002012"/>
    </source>
</evidence>
<dbReference type="InterPro" id="IPR001460">
    <property type="entry name" value="PCN-bd_Tpept"/>
</dbReference>
<dbReference type="NCBIfam" id="TIGR02074">
    <property type="entry name" value="PBP_1a_fam"/>
    <property type="match status" value="1"/>
</dbReference>
<feature type="domain" description="Glycosyl transferase family 51" evidence="28">
    <location>
        <begin position="57"/>
        <end position="231"/>
    </location>
</feature>
<keyword evidence="19 26" id="KW-0472">Membrane</keyword>
<evidence type="ECO:0000256" key="19">
    <source>
        <dbReference type="ARBA" id="ARBA00023136"/>
    </source>
</evidence>
<evidence type="ECO:0000256" key="11">
    <source>
        <dbReference type="ARBA" id="ARBA00022676"/>
    </source>
</evidence>
<evidence type="ECO:0000256" key="25">
    <source>
        <dbReference type="ARBA" id="ARBA00049902"/>
    </source>
</evidence>
<dbReference type="GO" id="GO:0030288">
    <property type="term" value="C:outer membrane-bounded periplasmic space"/>
    <property type="evidence" value="ECO:0007669"/>
    <property type="project" value="TreeGrafter"/>
</dbReference>
<feature type="domain" description="Penicillin-binding protein transpeptidase" evidence="27">
    <location>
        <begin position="431"/>
        <end position="665"/>
    </location>
</feature>
<dbReference type="OrthoDB" id="9766909at2"/>
<dbReference type="CAZy" id="GT51">
    <property type="family name" value="Glycosyltransferase Family 51"/>
</dbReference>
<keyword evidence="17" id="KW-0573">Peptidoglycan synthesis</keyword>
<dbReference type="EC" id="3.4.16.4" evidence="5"/>
<dbReference type="GO" id="GO:0008955">
    <property type="term" value="F:peptidoglycan glycosyltransferase activity"/>
    <property type="evidence" value="ECO:0007669"/>
    <property type="project" value="UniProtKB-EC"/>
</dbReference>
<organism evidence="30 31">
    <name type="scientific">Denitrovibrio acetiphilus (strain DSM 12809 / NBRC 114555 / N2460)</name>
    <dbReference type="NCBI Taxonomy" id="522772"/>
    <lineage>
        <taxon>Bacteria</taxon>
        <taxon>Pseudomonadati</taxon>
        <taxon>Deferribacterota</taxon>
        <taxon>Deferribacteres</taxon>
        <taxon>Deferribacterales</taxon>
        <taxon>Geovibrionaceae</taxon>
        <taxon>Denitrovibrio</taxon>
    </lineage>
</organism>
<feature type="domain" description="Penicillin-binding protein OB-like" evidence="29">
    <location>
        <begin position="319"/>
        <end position="423"/>
    </location>
</feature>
<dbReference type="InterPro" id="IPR023346">
    <property type="entry name" value="Lysozyme-like_dom_sf"/>
</dbReference>
<accession>D4H5K1</accession>
<reference evidence="30 31" key="1">
    <citation type="journal article" date="2010" name="Stand. Genomic Sci.">
        <title>Complete genome sequence of Denitrovibrio acetiphilus type strain (N2460).</title>
        <authorList>
            <person name="Kiss H."/>
            <person name="Lang E."/>
            <person name="Lapidus A."/>
            <person name="Copeland A."/>
            <person name="Nolan M."/>
            <person name="Glavina Del Rio T."/>
            <person name="Chen F."/>
            <person name="Lucas S."/>
            <person name="Tice H."/>
            <person name="Cheng J.F."/>
            <person name="Han C."/>
            <person name="Goodwin L."/>
            <person name="Pitluck S."/>
            <person name="Liolios K."/>
            <person name="Pati A."/>
            <person name="Ivanova N."/>
            <person name="Mavromatis K."/>
            <person name="Chen A."/>
            <person name="Palaniappan K."/>
            <person name="Land M."/>
            <person name="Hauser L."/>
            <person name="Chang Y.J."/>
            <person name="Jeffries C.D."/>
            <person name="Detter J.C."/>
            <person name="Brettin T."/>
            <person name="Spring S."/>
            <person name="Rohde M."/>
            <person name="Goker M."/>
            <person name="Woyke T."/>
            <person name="Bristow J."/>
            <person name="Eisen J.A."/>
            <person name="Markowitz V."/>
            <person name="Hugenholtz P."/>
            <person name="Kyrpides N.C."/>
            <person name="Klenk H.P."/>
        </authorList>
    </citation>
    <scope>NUCLEOTIDE SEQUENCE [LARGE SCALE GENOMIC DNA]</scope>
    <source>
        <strain evidence="31">DSM 12809 / NBRC 114555 / N2460</strain>
    </source>
</reference>
<dbReference type="Gene3D" id="3.40.710.10">
    <property type="entry name" value="DD-peptidase/beta-lactamase superfamily"/>
    <property type="match status" value="2"/>
</dbReference>
<evidence type="ECO:0000256" key="23">
    <source>
        <dbReference type="ARBA" id="ARBA00034000"/>
    </source>
</evidence>
<dbReference type="Pfam" id="PF00905">
    <property type="entry name" value="Transpeptidase"/>
    <property type="match status" value="1"/>
</dbReference>
<evidence type="ECO:0000259" key="28">
    <source>
        <dbReference type="Pfam" id="PF00912"/>
    </source>
</evidence>
<keyword evidence="18 26" id="KW-1133">Transmembrane helix</keyword>
<proteinExistence type="inferred from homology"/>
<evidence type="ECO:0000256" key="21">
    <source>
        <dbReference type="ARBA" id="ARBA00023268"/>
    </source>
</evidence>
<keyword evidence="14" id="KW-0378">Hydrolase</keyword>
<dbReference type="GO" id="GO:0006508">
    <property type="term" value="P:proteolysis"/>
    <property type="evidence" value="ECO:0007669"/>
    <property type="project" value="UniProtKB-KW"/>
</dbReference>
<dbReference type="PANTHER" id="PTHR32282">
    <property type="entry name" value="BINDING PROTEIN TRANSPEPTIDASE, PUTATIVE-RELATED"/>
    <property type="match status" value="1"/>
</dbReference>
<evidence type="ECO:0000256" key="20">
    <source>
        <dbReference type="ARBA" id="ARBA00023251"/>
    </source>
</evidence>
<dbReference type="KEGG" id="dap:Dacet_0841"/>
<evidence type="ECO:0000256" key="12">
    <source>
        <dbReference type="ARBA" id="ARBA00022679"/>
    </source>
</evidence>
<evidence type="ECO:0000259" key="27">
    <source>
        <dbReference type="Pfam" id="PF00905"/>
    </source>
</evidence>
<evidence type="ECO:0000256" key="26">
    <source>
        <dbReference type="SAM" id="Phobius"/>
    </source>
</evidence>
<dbReference type="GO" id="GO:0005886">
    <property type="term" value="C:plasma membrane"/>
    <property type="evidence" value="ECO:0007669"/>
    <property type="project" value="UniProtKB-SubCell"/>
</dbReference>
<dbReference type="EC" id="2.4.99.28" evidence="24"/>